<dbReference type="PANTHER" id="PTHR15863">
    <property type="entry name" value="MRN COMPLEX-INTERACTING PROTEIN"/>
    <property type="match status" value="1"/>
</dbReference>
<dbReference type="InterPro" id="IPR032739">
    <property type="entry name" value="MRNIP"/>
</dbReference>
<feature type="region of interest" description="Disordered" evidence="1">
    <location>
        <begin position="81"/>
        <end position="103"/>
    </location>
</feature>
<evidence type="ECO:0000256" key="2">
    <source>
        <dbReference type="SAM" id="SignalP"/>
    </source>
</evidence>
<dbReference type="GO" id="GO:0005634">
    <property type="term" value="C:nucleus"/>
    <property type="evidence" value="ECO:0007669"/>
    <property type="project" value="TreeGrafter"/>
</dbReference>
<dbReference type="Proteomes" id="UP000531559">
    <property type="component" value="Unassembled WGS sequence"/>
</dbReference>
<feature type="chain" id="PRO_5029507411" evidence="2">
    <location>
        <begin position="20"/>
        <end position="347"/>
    </location>
</feature>
<feature type="non-terminal residue" evidence="3">
    <location>
        <position position="1"/>
    </location>
</feature>
<dbReference type="AlphaFoldDB" id="A0A7K7VY63"/>
<dbReference type="PANTHER" id="PTHR15863:SF2">
    <property type="entry name" value="MRN COMPLEX-INTERACTING PROTEIN"/>
    <property type="match status" value="1"/>
</dbReference>
<proteinExistence type="predicted"/>
<feature type="compositionally biased region" description="Acidic residues" evidence="1">
    <location>
        <begin position="84"/>
        <end position="97"/>
    </location>
</feature>
<comment type="caution">
    <text evidence="3">The sequence shown here is derived from an EMBL/GenBank/DDBJ whole genome shotgun (WGS) entry which is preliminary data.</text>
</comment>
<feature type="non-terminal residue" evidence="3">
    <location>
        <position position="347"/>
    </location>
</feature>
<protein>
    <submittedName>
        <fullName evidence="3">MRNIP protein</fullName>
    </submittedName>
</protein>
<organism evidence="3 4">
    <name type="scientific">Nothocercus julius</name>
    <dbReference type="NCBI Taxonomy" id="2585813"/>
    <lineage>
        <taxon>Eukaryota</taxon>
        <taxon>Metazoa</taxon>
        <taxon>Chordata</taxon>
        <taxon>Craniata</taxon>
        <taxon>Vertebrata</taxon>
        <taxon>Euteleostomi</taxon>
        <taxon>Archelosauria</taxon>
        <taxon>Archosauria</taxon>
        <taxon>Dinosauria</taxon>
        <taxon>Saurischia</taxon>
        <taxon>Theropoda</taxon>
        <taxon>Coelurosauria</taxon>
        <taxon>Aves</taxon>
        <taxon>Palaeognathae</taxon>
        <taxon>Tinamiformes</taxon>
        <taxon>Tinamidae</taxon>
        <taxon>Nothocercus</taxon>
    </lineage>
</organism>
<keyword evidence="4" id="KW-1185">Reference proteome</keyword>
<gene>
    <name evidence="3" type="primary">Mrnip</name>
    <name evidence="3" type="ORF">NOTJUL_R15065</name>
</gene>
<dbReference type="OrthoDB" id="5960226at2759"/>
<accession>A0A7K7VY63</accession>
<keyword evidence="2" id="KW-0732">Signal</keyword>
<dbReference type="GO" id="GO:0003682">
    <property type="term" value="F:chromatin binding"/>
    <property type="evidence" value="ECO:0007669"/>
    <property type="project" value="TreeGrafter"/>
</dbReference>
<evidence type="ECO:0000256" key="1">
    <source>
        <dbReference type="SAM" id="MobiDB-lite"/>
    </source>
</evidence>
<dbReference type="GO" id="GO:0007095">
    <property type="term" value="P:mitotic G2 DNA damage checkpoint signaling"/>
    <property type="evidence" value="ECO:0007669"/>
    <property type="project" value="TreeGrafter"/>
</dbReference>
<feature type="signal peptide" evidence="2">
    <location>
        <begin position="1"/>
        <end position="19"/>
    </location>
</feature>
<evidence type="ECO:0000313" key="4">
    <source>
        <dbReference type="Proteomes" id="UP000531559"/>
    </source>
</evidence>
<name>A0A7K7VY63_9AVES</name>
<dbReference type="EMBL" id="VZSV01000015">
    <property type="protein sequence ID" value="NXA46405.1"/>
    <property type="molecule type" value="Genomic_DNA"/>
</dbReference>
<sequence>ACSLALFSLFLQIYGEGSAQDCRLHVQKLNLLQGEVEEAQSWTPRCVEDSVDANKNRAVESEGRSLVQQVGKTEVSRWSKYLDESNETQEDEDEEESGERQQFCSWRKNTVEGQRKYQNSFPYTDVQELSEENGAFQTANQAKKRKQCSLAVPNQGDGAVGCGDRMLPAACESAVPEGSTQTSAPSVKPSKWERFLSFSDKCSETTTKVTLLPQEGGSKLGPPSTAADIFMTSKHSRQAGNFLPPGLGGTEFKKCLASTEHLALKLPSTPGPGTCSEDLLFKELHGPLLRAGSAALDGTAGRGPGAHTVVPMCPPAPTLVLSPSGLKPGSNSHKFLFCTNEEFDDNL</sequence>
<reference evidence="3 4" key="1">
    <citation type="submission" date="2019-09" db="EMBL/GenBank/DDBJ databases">
        <title>Bird 10,000 Genomes (B10K) Project - Family phase.</title>
        <authorList>
            <person name="Zhang G."/>
        </authorList>
    </citation>
    <scope>NUCLEOTIDE SEQUENCE [LARGE SCALE GENOMIC DNA]</scope>
    <source>
        <strain evidence="3">B10K-MSB-01</strain>
    </source>
</reference>
<evidence type="ECO:0000313" key="3">
    <source>
        <dbReference type="EMBL" id="NXA46405.1"/>
    </source>
</evidence>